<evidence type="ECO:0000256" key="1">
    <source>
        <dbReference type="SAM" id="MobiDB-lite"/>
    </source>
</evidence>
<feature type="compositionally biased region" description="Gly residues" evidence="1">
    <location>
        <begin position="83"/>
        <end position="93"/>
    </location>
</feature>
<feature type="non-terminal residue" evidence="2">
    <location>
        <position position="135"/>
    </location>
</feature>
<feature type="region of interest" description="Disordered" evidence="1">
    <location>
        <begin position="68"/>
        <end position="102"/>
    </location>
</feature>
<evidence type="ECO:0000313" key="2">
    <source>
        <dbReference type="EMBL" id="CAH2050023.1"/>
    </source>
</evidence>
<dbReference type="EMBL" id="OW152814">
    <property type="protein sequence ID" value="CAH2050023.1"/>
    <property type="molecule type" value="Genomic_DNA"/>
</dbReference>
<gene>
    <name evidence="2" type="ORF">IPOD504_LOCUS7180</name>
</gene>
<name>A0ABN8IBG8_9NEOP</name>
<proteinExistence type="predicted"/>
<protein>
    <submittedName>
        <fullName evidence="2">Uncharacterized protein</fullName>
    </submittedName>
</protein>
<dbReference type="Proteomes" id="UP000837857">
    <property type="component" value="Chromosome 2"/>
</dbReference>
<keyword evidence="3" id="KW-1185">Reference proteome</keyword>
<sequence length="135" mass="14457">MSQRAEPLEVDTREAHIQRVVHFEESVFCAADRYSSSQAIATPRRGIVLGVVCVSGARGRPGRRVAVNWDRRGLPPGARKVMKGGGGGGGGGVRRASGARTAVPKLRSYDGASGAPRQRFCDTPERRTALWSANE</sequence>
<evidence type="ECO:0000313" key="3">
    <source>
        <dbReference type="Proteomes" id="UP000837857"/>
    </source>
</evidence>
<reference evidence="2" key="1">
    <citation type="submission" date="2022-03" db="EMBL/GenBank/DDBJ databases">
        <authorList>
            <person name="Martin H S."/>
        </authorList>
    </citation>
    <scope>NUCLEOTIDE SEQUENCE</scope>
</reference>
<organism evidence="2 3">
    <name type="scientific">Iphiclides podalirius</name>
    <name type="common">scarce swallowtail</name>
    <dbReference type="NCBI Taxonomy" id="110791"/>
    <lineage>
        <taxon>Eukaryota</taxon>
        <taxon>Metazoa</taxon>
        <taxon>Ecdysozoa</taxon>
        <taxon>Arthropoda</taxon>
        <taxon>Hexapoda</taxon>
        <taxon>Insecta</taxon>
        <taxon>Pterygota</taxon>
        <taxon>Neoptera</taxon>
        <taxon>Endopterygota</taxon>
        <taxon>Lepidoptera</taxon>
        <taxon>Glossata</taxon>
        <taxon>Ditrysia</taxon>
        <taxon>Papilionoidea</taxon>
        <taxon>Papilionidae</taxon>
        <taxon>Papilioninae</taxon>
        <taxon>Iphiclides</taxon>
    </lineage>
</organism>
<accession>A0ABN8IBG8</accession>